<feature type="domain" description="Rod shape-determining protein MreC beta-barrel core" evidence="7">
    <location>
        <begin position="118"/>
        <end position="261"/>
    </location>
</feature>
<dbReference type="InterPro" id="IPR007221">
    <property type="entry name" value="MreC"/>
</dbReference>
<proteinExistence type="inferred from homology"/>
<evidence type="ECO:0000313" key="8">
    <source>
        <dbReference type="EMBL" id="BDU50497.1"/>
    </source>
</evidence>
<dbReference type="GO" id="GO:0005886">
    <property type="term" value="C:plasma membrane"/>
    <property type="evidence" value="ECO:0007669"/>
    <property type="project" value="TreeGrafter"/>
</dbReference>
<dbReference type="PIRSF" id="PIRSF038471">
    <property type="entry name" value="MreC"/>
    <property type="match status" value="1"/>
</dbReference>
<dbReference type="Pfam" id="PF04085">
    <property type="entry name" value="MreC"/>
    <property type="match status" value="1"/>
</dbReference>
<organism evidence="8 9">
    <name type="scientific">Haliovirga abyssi</name>
    <dbReference type="NCBI Taxonomy" id="2996794"/>
    <lineage>
        <taxon>Bacteria</taxon>
        <taxon>Fusobacteriati</taxon>
        <taxon>Fusobacteriota</taxon>
        <taxon>Fusobacteriia</taxon>
        <taxon>Fusobacteriales</taxon>
        <taxon>Haliovirgaceae</taxon>
        <taxon>Haliovirga</taxon>
    </lineage>
</organism>
<dbReference type="NCBIfam" id="TIGR00219">
    <property type="entry name" value="mreC"/>
    <property type="match status" value="1"/>
</dbReference>
<reference evidence="8 9" key="1">
    <citation type="submission" date="2022-11" db="EMBL/GenBank/DDBJ databases">
        <title>Haliovirga abyssi gen. nov., sp. nov., a mesophilic fermentative bacterium isolated from the Iheya North hydrothermal field and the proposal of Haliovirgaceae fam. nov.</title>
        <authorList>
            <person name="Miyazaki U."/>
            <person name="Tame A."/>
            <person name="Miyazaki J."/>
            <person name="Takai K."/>
            <person name="Sawayama S."/>
            <person name="Kitajima M."/>
            <person name="Okamoto A."/>
            <person name="Nakagawa S."/>
        </authorList>
    </citation>
    <scope>NUCLEOTIDE SEQUENCE [LARGE SCALE GENOMIC DNA]</scope>
    <source>
        <strain evidence="8 9">IC12</strain>
    </source>
</reference>
<evidence type="ECO:0000256" key="1">
    <source>
        <dbReference type="ARBA" id="ARBA00009369"/>
    </source>
</evidence>
<comment type="function">
    <text evidence="5">Involved in formation and maintenance of cell shape.</text>
</comment>
<evidence type="ECO:0000256" key="2">
    <source>
        <dbReference type="ARBA" id="ARBA00013855"/>
    </source>
</evidence>
<dbReference type="InterPro" id="IPR055342">
    <property type="entry name" value="MreC_beta-barrel_core"/>
</dbReference>
<dbReference type="Proteomes" id="UP001321582">
    <property type="component" value="Chromosome"/>
</dbReference>
<evidence type="ECO:0000256" key="5">
    <source>
        <dbReference type="PIRNR" id="PIRNR038471"/>
    </source>
</evidence>
<keyword evidence="6" id="KW-1133">Transmembrane helix</keyword>
<feature type="transmembrane region" description="Helical" evidence="6">
    <location>
        <begin position="12"/>
        <end position="30"/>
    </location>
</feature>
<keyword evidence="3 5" id="KW-0133">Cell shape</keyword>
<comment type="similarity">
    <text evidence="1 5">Belongs to the MreC family.</text>
</comment>
<keyword evidence="9" id="KW-1185">Reference proteome</keyword>
<evidence type="ECO:0000259" key="7">
    <source>
        <dbReference type="Pfam" id="PF04085"/>
    </source>
</evidence>
<dbReference type="PANTHER" id="PTHR34138:SF1">
    <property type="entry name" value="CELL SHAPE-DETERMINING PROTEIN MREC"/>
    <property type="match status" value="1"/>
</dbReference>
<dbReference type="Gene3D" id="2.40.10.340">
    <property type="entry name" value="Rod shape-determining protein MreC, domain 1"/>
    <property type="match status" value="1"/>
</dbReference>
<dbReference type="EMBL" id="AP027059">
    <property type="protein sequence ID" value="BDU50497.1"/>
    <property type="molecule type" value="Genomic_DNA"/>
</dbReference>
<name>A0AAU9DGC7_9FUSO</name>
<keyword evidence="6" id="KW-0472">Membrane</keyword>
<dbReference type="InterPro" id="IPR042177">
    <property type="entry name" value="Cell/Rod_1"/>
</dbReference>
<dbReference type="Gene3D" id="2.40.10.350">
    <property type="entry name" value="Rod shape-determining protein MreC, domain 2"/>
    <property type="match status" value="1"/>
</dbReference>
<protein>
    <recommendedName>
        <fullName evidence="2 5">Cell shape-determining protein MreC</fullName>
    </recommendedName>
    <alternativeName>
        <fullName evidence="4 5">Cell shape protein MreC</fullName>
    </alternativeName>
</protein>
<keyword evidence="6" id="KW-0812">Transmembrane</keyword>
<sequence length="267" mass="30820">MMLQNRKEKLRNFLLIIAILIILILFKTRFDKIRAFSTYIFMPIKSSIYNLTSSVKEKINDIIYIKELIKENNSLRKKIYTTELKELDYKKILEENSRLRKMLKLKERYKYKSLVADVIYRDSLNAYQNLFINKGENDGVKKDMAVISNGFLVGKITKVLKKSSQVDLISKNNFKVGAEINKNIGIVVGGNSLNLELKNIIIDSKVEIGDVVKTAGISDIYPEGITIGEVSKISKSKDNMFRMLYVKIPKKIMKIHEVMVIGKERKK</sequence>
<dbReference type="RefSeq" id="WP_307905424.1">
    <property type="nucleotide sequence ID" value="NZ_AP027059.1"/>
</dbReference>
<evidence type="ECO:0000256" key="3">
    <source>
        <dbReference type="ARBA" id="ARBA00022960"/>
    </source>
</evidence>
<evidence type="ECO:0000256" key="6">
    <source>
        <dbReference type="SAM" id="Phobius"/>
    </source>
</evidence>
<accession>A0AAU9DGC7</accession>
<dbReference type="AlphaFoldDB" id="A0AAU9DGC7"/>
<dbReference type="GO" id="GO:0008360">
    <property type="term" value="P:regulation of cell shape"/>
    <property type="evidence" value="ECO:0007669"/>
    <property type="project" value="UniProtKB-KW"/>
</dbReference>
<dbReference type="InterPro" id="IPR042175">
    <property type="entry name" value="Cell/Rod_MreC_2"/>
</dbReference>
<dbReference type="PANTHER" id="PTHR34138">
    <property type="entry name" value="CELL SHAPE-DETERMINING PROTEIN MREC"/>
    <property type="match status" value="1"/>
</dbReference>
<evidence type="ECO:0000256" key="4">
    <source>
        <dbReference type="ARBA" id="ARBA00032089"/>
    </source>
</evidence>
<evidence type="ECO:0000313" key="9">
    <source>
        <dbReference type="Proteomes" id="UP001321582"/>
    </source>
</evidence>
<dbReference type="KEGG" id="haby:HLVA_10660"/>
<gene>
    <name evidence="8" type="primary">mreC</name>
    <name evidence="8" type="ORF">HLVA_10660</name>
</gene>